<accession>A0A5J4KQG6</accession>
<feature type="compositionally biased region" description="Polar residues" evidence="1">
    <location>
        <begin position="96"/>
        <end position="108"/>
    </location>
</feature>
<reference evidence="2 3" key="1">
    <citation type="submission" date="2019-10" db="EMBL/GenBank/DDBJ databases">
        <title>Dictyobacter vulcani sp. nov., within the class Ktedonobacteria, isolated from soil of volcanic Mt. Zao.</title>
        <authorList>
            <person name="Zheng Y."/>
            <person name="Wang C.M."/>
            <person name="Sakai Y."/>
            <person name="Abe K."/>
            <person name="Yokota A."/>
            <person name="Yabe S."/>
        </authorList>
    </citation>
    <scope>NUCLEOTIDE SEQUENCE [LARGE SCALE GENOMIC DNA]</scope>
    <source>
        <strain evidence="2 3">W12</strain>
    </source>
</reference>
<evidence type="ECO:0000313" key="3">
    <source>
        <dbReference type="Proteomes" id="UP000326912"/>
    </source>
</evidence>
<gene>
    <name evidence="2" type="ORF">KDW_61000</name>
</gene>
<protein>
    <submittedName>
        <fullName evidence="2">Uncharacterized protein</fullName>
    </submittedName>
</protein>
<sequence>MIGDQTLDELCSILRQAYSQNIELMRTLDEQFFRADEYVYERTKSVIEHCQEHIEELLLNLAVLYQAQGKDAEAEPLVKRALAISERNLGPEHPHTQTIRHTYQALRS</sequence>
<dbReference type="SUPFAM" id="SSF48452">
    <property type="entry name" value="TPR-like"/>
    <property type="match status" value="1"/>
</dbReference>
<dbReference type="Gene3D" id="1.25.40.10">
    <property type="entry name" value="Tetratricopeptide repeat domain"/>
    <property type="match status" value="1"/>
</dbReference>
<dbReference type="Proteomes" id="UP000326912">
    <property type="component" value="Unassembled WGS sequence"/>
</dbReference>
<feature type="region of interest" description="Disordered" evidence="1">
    <location>
        <begin position="89"/>
        <end position="108"/>
    </location>
</feature>
<dbReference type="InterPro" id="IPR011990">
    <property type="entry name" value="TPR-like_helical_dom_sf"/>
</dbReference>
<dbReference type="EMBL" id="BKZW01000004">
    <property type="protein sequence ID" value="GER91938.1"/>
    <property type="molecule type" value="Genomic_DNA"/>
</dbReference>
<evidence type="ECO:0000313" key="2">
    <source>
        <dbReference type="EMBL" id="GER91938.1"/>
    </source>
</evidence>
<dbReference type="Pfam" id="PF13374">
    <property type="entry name" value="TPR_10"/>
    <property type="match status" value="1"/>
</dbReference>
<dbReference type="AlphaFoldDB" id="A0A5J4KQG6"/>
<organism evidence="2 3">
    <name type="scientific">Dictyobacter vulcani</name>
    <dbReference type="NCBI Taxonomy" id="2607529"/>
    <lineage>
        <taxon>Bacteria</taxon>
        <taxon>Bacillati</taxon>
        <taxon>Chloroflexota</taxon>
        <taxon>Ktedonobacteria</taxon>
        <taxon>Ktedonobacterales</taxon>
        <taxon>Dictyobacteraceae</taxon>
        <taxon>Dictyobacter</taxon>
    </lineage>
</organism>
<name>A0A5J4KQG6_9CHLR</name>
<proteinExistence type="predicted"/>
<keyword evidence="3" id="KW-1185">Reference proteome</keyword>
<comment type="caution">
    <text evidence="2">The sequence shown here is derived from an EMBL/GenBank/DDBJ whole genome shotgun (WGS) entry which is preliminary data.</text>
</comment>
<dbReference type="RefSeq" id="WP_151759507.1">
    <property type="nucleotide sequence ID" value="NZ_BKZW01000004.1"/>
</dbReference>
<evidence type="ECO:0000256" key="1">
    <source>
        <dbReference type="SAM" id="MobiDB-lite"/>
    </source>
</evidence>